<dbReference type="PROSITE" id="PS00518">
    <property type="entry name" value="ZF_RING_1"/>
    <property type="match status" value="1"/>
</dbReference>
<evidence type="ECO:0000256" key="3">
    <source>
        <dbReference type="ARBA" id="ARBA00022833"/>
    </source>
</evidence>
<evidence type="ECO:0000313" key="5">
    <source>
        <dbReference type="EMBL" id="KAK5955786.1"/>
    </source>
</evidence>
<evidence type="ECO:0000256" key="2">
    <source>
        <dbReference type="ARBA" id="ARBA00022771"/>
    </source>
</evidence>
<feature type="compositionally biased region" description="Basic and acidic residues" evidence="4">
    <location>
        <begin position="107"/>
        <end position="124"/>
    </location>
</feature>
<evidence type="ECO:0000256" key="1">
    <source>
        <dbReference type="ARBA" id="ARBA00022723"/>
    </source>
</evidence>
<feature type="compositionally biased region" description="Polar residues" evidence="4">
    <location>
        <begin position="57"/>
        <end position="70"/>
    </location>
</feature>
<protein>
    <recommendedName>
        <fullName evidence="7">RING-type domain-containing protein</fullName>
    </recommendedName>
</protein>
<keyword evidence="1" id="KW-0479">Metal-binding</keyword>
<proteinExistence type="predicted"/>
<accession>A0AAN8EXG1</accession>
<feature type="compositionally biased region" description="Low complexity" evidence="4">
    <location>
        <begin position="81"/>
        <end position="97"/>
    </location>
</feature>
<keyword evidence="2" id="KW-0863">Zinc-finger</keyword>
<reference evidence="5 6" key="1">
    <citation type="submission" date="2022-12" db="EMBL/GenBank/DDBJ databases">
        <title>Genomic features and morphological characterization of a novel Knufia sp. strain isolated from spacecraft assembly facility.</title>
        <authorList>
            <person name="Teixeira M."/>
            <person name="Chander A.M."/>
            <person name="Stajich J.E."/>
            <person name="Venkateswaran K."/>
        </authorList>
    </citation>
    <scope>NUCLEOTIDE SEQUENCE [LARGE SCALE GENOMIC DNA]</scope>
    <source>
        <strain evidence="5 6">FJI-L2-BK-P2</strain>
    </source>
</reference>
<evidence type="ECO:0000256" key="4">
    <source>
        <dbReference type="SAM" id="MobiDB-lite"/>
    </source>
</evidence>
<evidence type="ECO:0000313" key="6">
    <source>
        <dbReference type="Proteomes" id="UP001316803"/>
    </source>
</evidence>
<feature type="region of interest" description="Disordered" evidence="4">
    <location>
        <begin position="1"/>
        <end position="124"/>
    </location>
</feature>
<comment type="caution">
    <text evidence="5">The sequence shown here is derived from an EMBL/GenBank/DDBJ whole genome shotgun (WGS) entry which is preliminary data.</text>
</comment>
<gene>
    <name evidence="5" type="ORF">OHC33_003427</name>
</gene>
<dbReference type="EMBL" id="JAKLMC020000006">
    <property type="protein sequence ID" value="KAK5955786.1"/>
    <property type="molecule type" value="Genomic_DNA"/>
</dbReference>
<keyword evidence="3" id="KW-0862">Zinc</keyword>
<dbReference type="GO" id="GO:0008270">
    <property type="term" value="F:zinc ion binding"/>
    <property type="evidence" value="ECO:0007669"/>
    <property type="project" value="UniProtKB-KW"/>
</dbReference>
<name>A0AAN8EXG1_9EURO</name>
<feature type="compositionally biased region" description="Low complexity" evidence="4">
    <location>
        <begin position="36"/>
        <end position="50"/>
    </location>
</feature>
<organism evidence="5 6">
    <name type="scientific">Knufia fluminis</name>
    <dbReference type="NCBI Taxonomy" id="191047"/>
    <lineage>
        <taxon>Eukaryota</taxon>
        <taxon>Fungi</taxon>
        <taxon>Dikarya</taxon>
        <taxon>Ascomycota</taxon>
        <taxon>Pezizomycotina</taxon>
        <taxon>Eurotiomycetes</taxon>
        <taxon>Chaetothyriomycetidae</taxon>
        <taxon>Chaetothyriales</taxon>
        <taxon>Trichomeriaceae</taxon>
        <taxon>Knufia</taxon>
    </lineage>
</organism>
<keyword evidence="6" id="KW-1185">Reference proteome</keyword>
<feature type="compositionally biased region" description="Basic residues" evidence="4">
    <location>
        <begin position="11"/>
        <end position="21"/>
    </location>
</feature>
<evidence type="ECO:0008006" key="7">
    <source>
        <dbReference type="Google" id="ProtNLM"/>
    </source>
</evidence>
<dbReference type="InterPro" id="IPR017907">
    <property type="entry name" value="Znf_RING_CS"/>
</dbReference>
<dbReference type="AlphaFoldDB" id="A0AAN8EXG1"/>
<dbReference type="Proteomes" id="UP001316803">
    <property type="component" value="Unassembled WGS sequence"/>
</dbReference>
<sequence>MDSTQTAPTVKQKKGIKKLWAKIKASMKSESSISQPPATTATNTPAPNTAGKVATEPTAQPESTGIQTSKPDPVAKPTAQPESAPMPSPEASTEPSTLTAAAPAETSEQHGAEAAKTTQHDLVTKPRAAESLKCLSSISDVIEVDENEDEDEAYVNSTIRSYSPNFSSIQLPQRYLQAVSASDKTRFERAQAIFQKYNLTLEPADWHSPSKLNVERVHKRKRQRVHWSCHECKSTFGKEKICPQCSHVRCSTCVRYPPKKKGEKAQQRTKKLEPVVSSDVADVPTTGACHECKTEFSIGAPACTNCDHQICERCLKETIIASPATSPPGARNIAVAAAVA</sequence>